<accession>A0A5P8WHF2</accession>
<reference evidence="1 2" key="1">
    <citation type="submission" date="2019-10" db="EMBL/GenBank/DDBJ databases">
        <title>Genomic and transcriptomic insights into the perfect genentic adaptation of a filamentous nitrogen-fixing cyanobacterium to rice fields.</title>
        <authorList>
            <person name="Chen Z."/>
        </authorList>
    </citation>
    <scope>NUCLEOTIDE SEQUENCE [LARGE SCALE GENOMIC DNA]</scope>
    <source>
        <strain evidence="1">CCNUC1</strain>
    </source>
</reference>
<dbReference type="EMBL" id="CP045228">
    <property type="protein sequence ID" value="QFS52283.1"/>
    <property type="molecule type" value="Genomic_DNA"/>
</dbReference>
<proteinExistence type="predicted"/>
<protein>
    <submittedName>
        <fullName evidence="1">Uncharacterized protein</fullName>
    </submittedName>
</protein>
<evidence type="ECO:0000313" key="1">
    <source>
        <dbReference type="EMBL" id="QFS52283.1"/>
    </source>
</evidence>
<name>A0A5P8WHF2_9NOSO</name>
<gene>
    <name evidence="1" type="ORF">GXM_09777</name>
</gene>
<organism evidence="1 2">
    <name type="scientific">Nostoc sphaeroides CCNUC1</name>
    <dbReference type="NCBI Taxonomy" id="2653204"/>
    <lineage>
        <taxon>Bacteria</taxon>
        <taxon>Bacillati</taxon>
        <taxon>Cyanobacteriota</taxon>
        <taxon>Cyanophyceae</taxon>
        <taxon>Nostocales</taxon>
        <taxon>Nostocaceae</taxon>
        <taxon>Nostoc</taxon>
    </lineage>
</organism>
<evidence type="ECO:0000313" key="2">
    <source>
        <dbReference type="Proteomes" id="UP000326678"/>
    </source>
</evidence>
<dbReference type="KEGG" id="nsh:GXM_09777"/>
<keyword evidence="2" id="KW-1185">Reference proteome</keyword>
<dbReference type="Proteomes" id="UP000326678">
    <property type="component" value="Chromosome pGXM01"/>
</dbReference>
<dbReference type="AlphaFoldDB" id="A0A5P8WHF2"/>
<sequence>MHEKLMLSASESDIESGLTAFLKCYCFSAQIEKIRIICFWLYVVGKSD</sequence>